<feature type="transmembrane region" description="Helical" evidence="5">
    <location>
        <begin position="39"/>
        <end position="60"/>
    </location>
</feature>
<evidence type="ECO:0000256" key="2">
    <source>
        <dbReference type="ARBA" id="ARBA00022692"/>
    </source>
</evidence>
<protein>
    <submittedName>
        <fullName evidence="6">ZIP family metal transporter</fullName>
    </submittedName>
</protein>
<keyword evidence="2 5" id="KW-0812">Transmembrane</keyword>
<feature type="transmembrane region" description="Helical" evidence="5">
    <location>
        <begin position="214"/>
        <end position="235"/>
    </location>
</feature>
<dbReference type="EMBL" id="JAGXFD010000001">
    <property type="protein sequence ID" value="MBZ9566326.1"/>
    <property type="molecule type" value="Genomic_DNA"/>
</dbReference>
<dbReference type="Proteomes" id="UP001319883">
    <property type="component" value="Unassembled WGS sequence"/>
</dbReference>
<gene>
    <name evidence="6" type="ORF">KGQ91_01280</name>
</gene>
<name>A0ABS7WUP2_9GAMM</name>
<proteinExistence type="predicted"/>
<evidence type="ECO:0000256" key="1">
    <source>
        <dbReference type="ARBA" id="ARBA00004141"/>
    </source>
</evidence>
<feature type="transmembrane region" description="Helical" evidence="5">
    <location>
        <begin position="156"/>
        <end position="178"/>
    </location>
</feature>
<evidence type="ECO:0000256" key="4">
    <source>
        <dbReference type="ARBA" id="ARBA00023136"/>
    </source>
</evidence>
<dbReference type="RefSeq" id="WP_224416587.1">
    <property type="nucleotide sequence ID" value="NZ_JAGXFC010000001.1"/>
</dbReference>
<dbReference type="Pfam" id="PF02535">
    <property type="entry name" value="Zip"/>
    <property type="match status" value="1"/>
</dbReference>
<comment type="caution">
    <text evidence="6">The sequence shown here is derived from an EMBL/GenBank/DDBJ whole genome shotgun (WGS) entry which is preliminary data.</text>
</comment>
<accession>A0ABS7WUP2</accession>
<feature type="transmembrane region" description="Helical" evidence="5">
    <location>
        <begin position="66"/>
        <end position="90"/>
    </location>
</feature>
<evidence type="ECO:0000256" key="5">
    <source>
        <dbReference type="SAM" id="Phobius"/>
    </source>
</evidence>
<evidence type="ECO:0000256" key="3">
    <source>
        <dbReference type="ARBA" id="ARBA00022989"/>
    </source>
</evidence>
<organism evidence="6 7">
    <name type="scientific">Modicisalibacter tunisiensis</name>
    <dbReference type="NCBI Taxonomy" id="390637"/>
    <lineage>
        <taxon>Bacteria</taxon>
        <taxon>Pseudomonadati</taxon>
        <taxon>Pseudomonadota</taxon>
        <taxon>Gammaproteobacteria</taxon>
        <taxon>Oceanospirillales</taxon>
        <taxon>Halomonadaceae</taxon>
        <taxon>Modicisalibacter</taxon>
    </lineage>
</organism>
<evidence type="ECO:0000313" key="6">
    <source>
        <dbReference type="EMBL" id="MBZ9566326.1"/>
    </source>
</evidence>
<reference evidence="6 7" key="1">
    <citation type="submission" date="2021-05" db="EMBL/GenBank/DDBJ databases">
        <title>Petroleum and Energy Research Collection (APPE): ex situ preservation of microbial diversity associated with the oil industry and exploitation of its biotechnological potential.</title>
        <authorList>
            <person name="Paixao C.T.M."/>
            <person name="Gomes M.B."/>
            <person name="Oliveira V.M."/>
        </authorList>
    </citation>
    <scope>NUCLEOTIDE SEQUENCE [LARGE SCALE GENOMIC DNA]</scope>
    <source>
        <strain evidence="6 7">LIT2</strain>
    </source>
</reference>
<feature type="transmembrane region" description="Helical" evidence="5">
    <location>
        <begin position="6"/>
        <end position="27"/>
    </location>
</feature>
<sequence length="236" mass="24870">MDILATIVTIAWLSGLCAFAGGLGARFSGRARTATQQELMHGIVAFGGGILVAAVAFALIPEGMEVLPPAGLAVAFLVGGGLFCVIDAYLERRGGNWAQFMALLMDFVPEAISLGAVFGHDRRLGTLLAAFIGLQNLPEGFNAFRDMRHLGLSSRRILLVLLAVSVLGPLAAGLGYLFLEDRPALTAAIMAFAGGGILYLVFQDIAPQSRMRNHWTPPLGAVMGFMIGMLGNVLVV</sequence>
<keyword evidence="3 5" id="KW-1133">Transmembrane helix</keyword>
<feature type="transmembrane region" description="Helical" evidence="5">
    <location>
        <begin position="184"/>
        <end position="202"/>
    </location>
</feature>
<keyword evidence="7" id="KW-1185">Reference proteome</keyword>
<evidence type="ECO:0000313" key="7">
    <source>
        <dbReference type="Proteomes" id="UP001319883"/>
    </source>
</evidence>
<dbReference type="InterPro" id="IPR003689">
    <property type="entry name" value="ZIP"/>
</dbReference>
<comment type="subcellular location">
    <subcellularLocation>
        <location evidence="1">Membrane</location>
        <topology evidence="1">Multi-pass membrane protein</topology>
    </subcellularLocation>
</comment>
<keyword evidence="4 5" id="KW-0472">Membrane</keyword>